<dbReference type="AlphaFoldDB" id="A0A6C0AC84"/>
<dbReference type="InterPro" id="IPR000836">
    <property type="entry name" value="PRTase_dom"/>
</dbReference>
<dbReference type="GO" id="GO:0016208">
    <property type="term" value="F:AMP binding"/>
    <property type="evidence" value="ECO:0007669"/>
    <property type="project" value="TreeGrafter"/>
</dbReference>
<comment type="subcellular location">
    <subcellularLocation>
        <location evidence="2">Cytoplasm</location>
    </subcellularLocation>
</comment>
<dbReference type="SUPFAM" id="SSF53271">
    <property type="entry name" value="PRTase-like"/>
    <property type="match status" value="1"/>
</dbReference>
<comment type="pathway">
    <text evidence="3">Purine metabolism; AMP biosynthesis via salvage pathway; AMP from adenine: step 1/1.</text>
</comment>
<dbReference type="GO" id="GO:0005737">
    <property type="term" value="C:cytoplasm"/>
    <property type="evidence" value="ECO:0007669"/>
    <property type="project" value="UniProtKB-SubCell"/>
</dbReference>
<evidence type="ECO:0000256" key="8">
    <source>
        <dbReference type="ARBA" id="ARBA00022679"/>
    </source>
</evidence>
<comment type="catalytic activity">
    <reaction evidence="1">
        <text>AMP + diphosphate = 5-phospho-alpha-D-ribose 1-diphosphate + adenine</text>
        <dbReference type="Rhea" id="RHEA:16609"/>
        <dbReference type="ChEBI" id="CHEBI:16708"/>
        <dbReference type="ChEBI" id="CHEBI:33019"/>
        <dbReference type="ChEBI" id="CHEBI:58017"/>
        <dbReference type="ChEBI" id="CHEBI:456215"/>
        <dbReference type="EC" id="2.4.2.7"/>
    </reaction>
</comment>
<sequence>MMFLCSGSEIKNKALSCYQDKNKEITCLELEYNTPPQPGFNKKTILSAIKRLDVAIDYLNKTDSLKEDNLVISIENGIEMENDLDLYFDVCYVACYRMKNNKLIFYSNLDQQNKIKLPVPKEIIKKVEKTGSFKMEFLGKEIDAGYNKTAGSFLAELGHDSKNWMKSLGVDRTTQIIRSLDYIFDKIYNNIESKFMYYPDFPKKGVLFCDVFEALQQPKIANTVSSIINDKLFMIELRSGIRFDIIVGPEARGFNLATSLSSCTGIPYKMIRKKGKLPGETLNYMYKKEYGEDILEIKQTCDLENSNVIIVDDLLATGGSAIAVIELLKKCRVKNIVCFFVKSVKELEEEAIEKMSELINRDNIIILF</sequence>
<evidence type="ECO:0000256" key="1">
    <source>
        <dbReference type="ARBA" id="ARBA00000868"/>
    </source>
</evidence>
<dbReference type="InterPro" id="IPR029057">
    <property type="entry name" value="PRTase-like"/>
</dbReference>
<dbReference type="GO" id="GO:0003999">
    <property type="term" value="F:adenine phosphoribosyltransferase activity"/>
    <property type="evidence" value="ECO:0007669"/>
    <property type="project" value="UniProtKB-EC"/>
</dbReference>
<dbReference type="InterPro" id="IPR050054">
    <property type="entry name" value="UPRTase/APRTase"/>
</dbReference>
<keyword evidence="6" id="KW-0963">Cytoplasm</keyword>
<dbReference type="CDD" id="cd06223">
    <property type="entry name" value="PRTases_typeI"/>
    <property type="match status" value="1"/>
</dbReference>
<proteinExistence type="inferred from homology"/>
<dbReference type="PANTHER" id="PTHR32315">
    <property type="entry name" value="ADENINE PHOSPHORIBOSYLTRANSFERASE"/>
    <property type="match status" value="1"/>
</dbReference>
<keyword evidence="9" id="KW-0660">Purine salvage</keyword>
<dbReference type="GO" id="GO:0044209">
    <property type="term" value="P:AMP salvage"/>
    <property type="evidence" value="ECO:0007669"/>
    <property type="project" value="TreeGrafter"/>
</dbReference>
<dbReference type="Pfam" id="PF00156">
    <property type="entry name" value="Pribosyltran"/>
    <property type="match status" value="1"/>
</dbReference>
<evidence type="ECO:0000256" key="2">
    <source>
        <dbReference type="ARBA" id="ARBA00004496"/>
    </source>
</evidence>
<dbReference type="GO" id="GO:0002055">
    <property type="term" value="F:adenine binding"/>
    <property type="evidence" value="ECO:0007669"/>
    <property type="project" value="TreeGrafter"/>
</dbReference>
<name>A0A6C0AC84_9ZZZZ</name>
<dbReference type="GO" id="GO:0006168">
    <property type="term" value="P:adenine salvage"/>
    <property type="evidence" value="ECO:0007669"/>
    <property type="project" value="TreeGrafter"/>
</dbReference>
<evidence type="ECO:0000256" key="3">
    <source>
        <dbReference type="ARBA" id="ARBA00004659"/>
    </source>
</evidence>
<dbReference type="Gene3D" id="3.40.50.2020">
    <property type="match status" value="1"/>
</dbReference>
<evidence type="ECO:0000256" key="4">
    <source>
        <dbReference type="ARBA" id="ARBA00008391"/>
    </source>
</evidence>
<evidence type="ECO:0000313" key="11">
    <source>
        <dbReference type="EMBL" id="QHS77282.1"/>
    </source>
</evidence>
<dbReference type="EC" id="2.4.2.7" evidence="5"/>
<evidence type="ECO:0000256" key="7">
    <source>
        <dbReference type="ARBA" id="ARBA00022676"/>
    </source>
</evidence>
<dbReference type="GO" id="GO:0006166">
    <property type="term" value="P:purine ribonucleoside salvage"/>
    <property type="evidence" value="ECO:0007669"/>
    <property type="project" value="UniProtKB-KW"/>
</dbReference>
<evidence type="ECO:0000259" key="10">
    <source>
        <dbReference type="Pfam" id="PF00156"/>
    </source>
</evidence>
<evidence type="ECO:0000256" key="6">
    <source>
        <dbReference type="ARBA" id="ARBA00022490"/>
    </source>
</evidence>
<dbReference type="InterPro" id="IPR029001">
    <property type="entry name" value="ITPase-like_fam"/>
</dbReference>
<dbReference type="PANTHER" id="PTHR32315:SF3">
    <property type="entry name" value="ADENINE PHOSPHORIBOSYLTRANSFERASE"/>
    <property type="match status" value="1"/>
</dbReference>
<dbReference type="SUPFAM" id="SSF52972">
    <property type="entry name" value="ITPase-like"/>
    <property type="match status" value="1"/>
</dbReference>
<protein>
    <recommendedName>
        <fullName evidence="5">adenine phosphoribosyltransferase</fullName>
        <ecNumber evidence="5">2.4.2.7</ecNumber>
    </recommendedName>
</protein>
<comment type="similarity">
    <text evidence="4">Belongs to the purine/pyrimidine phosphoribosyltransferase family.</text>
</comment>
<accession>A0A6C0AC84</accession>
<evidence type="ECO:0000256" key="5">
    <source>
        <dbReference type="ARBA" id="ARBA00011893"/>
    </source>
</evidence>
<organism evidence="11">
    <name type="scientific">viral metagenome</name>
    <dbReference type="NCBI Taxonomy" id="1070528"/>
    <lineage>
        <taxon>unclassified sequences</taxon>
        <taxon>metagenomes</taxon>
        <taxon>organismal metagenomes</taxon>
    </lineage>
</organism>
<dbReference type="NCBIfam" id="NF002636">
    <property type="entry name" value="PRK02304.1-5"/>
    <property type="match status" value="1"/>
</dbReference>
<evidence type="ECO:0000256" key="9">
    <source>
        <dbReference type="ARBA" id="ARBA00022726"/>
    </source>
</evidence>
<reference evidence="11" key="1">
    <citation type="journal article" date="2020" name="Nature">
        <title>Giant virus diversity and host interactions through global metagenomics.</title>
        <authorList>
            <person name="Schulz F."/>
            <person name="Roux S."/>
            <person name="Paez-Espino D."/>
            <person name="Jungbluth S."/>
            <person name="Walsh D.A."/>
            <person name="Denef V.J."/>
            <person name="McMahon K.D."/>
            <person name="Konstantinidis K.T."/>
            <person name="Eloe-Fadrosh E.A."/>
            <person name="Kyrpides N.C."/>
            <person name="Woyke T."/>
        </authorList>
    </citation>
    <scope>NUCLEOTIDE SEQUENCE</scope>
    <source>
        <strain evidence="11">GVMAG-S-1004661-13</strain>
    </source>
</reference>
<keyword evidence="8" id="KW-0808">Transferase</keyword>
<keyword evidence="7" id="KW-0328">Glycosyltransferase</keyword>
<feature type="domain" description="Phosphoribosyltransferase" evidence="10">
    <location>
        <begin position="231"/>
        <end position="364"/>
    </location>
</feature>
<dbReference type="EMBL" id="MN740544">
    <property type="protein sequence ID" value="QHS77282.1"/>
    <property type="molecule type" value="Genomic_DNA"/>
</dbReference>